<protein>
    <submittedName>
        <fullName evidence="2">Uncharacterized protein</fullName>
    </submittedName>
</protein>
<dbReference type="Proteomes" id="UP000199370">
    <property type="component" value="Unassembled WGS sequence"/>
</dbReference>
<dbReference type="OrthoDB" id="350101at2157"/>
<accession>A0A1H0C6X0</accession>
<evidence type="ECO:0000313" key="2">
    <source>
        <dbReference type="EMBL" id="SDN53618.1"/>
    </source>
</evidence>
<dbReference type="RefSeq" id="WP_139172446.1">
    <property type="nucleotide sequence ID" value="NZ_FNIA01000062.1"/>
</dbReference>
<dbReference type="EMBL" id="FNIA01000062">
    <property type="protein sequence ID" value="SDN53618.1"/>
    <property type="molecule type" value="Genomic_DNA"/>
</dbReference>
<dbReference type="STRING" id="996166.SAMN05192554_1622"/>
<feature type="compositionally biased region" description="Basic and acidic residues" evidence="1">
    <location>
        <begin position="233"/>
        <end position="253"/>
    </location>
</feature>
<dbReference type="AlphaFoldDB" id="A0A1H0C6X0"/>
<name>A0A1H0C6X0_9EURY</name>
<feature type="region of interest" description="Disordered" evidence="1">
    <location>
        <begin position="1"/>
        <end position="22"/>
    </location>
</feature>
<evidence type="ECO:0000256" key="1">
    <source>
        <dbReference type="SAM" id="MobiDB-lite"/>
    </source>
</evidence>
<feature type="region of interest" description="Disordered" evidence="1">
    <location>
        <begin position="202"/>
        <end position="253"/>
    </location>
</feature>
<evidence type="ECO:0000313" key="3">
    <source>
        <dbReference type="Proteomes" id="UP000199370"/>
    </source>
</evidence>
<proteinExistence type="predicted"/>
<sequence>MNQAEVSWPTAPTGIAPGGRISNPELRELARLLREDSTSQWFERVKPPKNPDPTATKLPDYDHEEELAAVPEEPTESYRQQALEYVEGVIEARDSVRPDSLQPASELPDGISRSTSRQWVWYHTTDNIQERTDDRPRSLAETTDHGKYLFFTPDETGVLEDIIVEQFQSRPFDSAKVPTIPNRKPDAVLCLYYSDDRYRADLRETYQNEPEDDTYGVASPYDPEQPTIKPRGFKTDSATRRNEYSDEFRQESE</sequence>
<reference evidence="2 3" key="1">
    <citation type="submission" date="2016-10" db="EMBL/GenBank/DDBJ databases">
        <authorList>
            <person name="de Groot N.N."/>
        </authorList>
    </citation>
    <scope>NUCLEOTIDE SEQUENCE [LARGE SCALE GENOMIC DNA]</scope>
    <source>
        <strain evidence="3">EB21,IBRC-M 10013,KCTC 4048</strain>
    </source>
</reference>
<keyword evidence="3" id="KW-1185">Reference proteome</keyword>
<organism evidence="2 3">
    <name type="scientific">Haloarchaeobius iranensis</name>
    <dbReference type="NCBI Taxonomy" id="996166"/>
    <lineage>
        <taxon>Archaea</taxon>
        <taxon>Methanobacteriati</taxon>
        <taxon>Methanobacteriota</taxon>
        <taxon>Stenosarchaea group</taxon>
        <taxon>Halobacteria</taxon>
        <taxon>Halobacteriales</taxon>
        <taxon>Halorubellaceae</taxon>
        <taxon>Haloarchaeobius</taxon>
    </lineage>
</organism>
<gene>
    <name evidence="2" type="ORF">SAMN05192554_1622</name>
</gene>